<organism evidence="1 2">
    <name type="scientific">Dermacentor silvarum</name>
    <name type="common">Tick</name>
    <dbReference type="NCBI Taxonomy" id="543639"/>
    <lineage>
        <taxon>Eukaryota</taxon>
        <taxon>Metazoa</taxon>
        <taxon>Ecdysozoa</taxon>
        <taxon>Arthropoda</taxon>
        <taxon>Chelicerata</taxon>
        <taxon>Arachnida</taxon>
        <taxon>Acari</taxon>
        <taxon>Parasitiformes</taxon>
        <taxon>Ixodida</taxon>
        <taxon>Ixodoidea</taxon>
        <taxon>Ixodidae</taxon>
        <taxon>Rhipicephalinae</taxon>
        <taxon>Dermacentor</taxon>
    </lineage>
</organism>
<accession>A0ACB8DJT0</accession>
<gene>
    <name evidence="1" type="ORF">HPB49_015822</name>
</gene>
<evidence type="ECO:0000313" key="2">
    <source>
        <dbReference type="Proteomes" id="UP000821865"/>
    </source>
</evidence>
<protein>
    <submittedName>
        <fullName evidence="1">Uncharacterized protein</fullName>
    </submittedName>
</protein>
<sequence>MSRPAAQSGASKSKRGPGEAGKLYLAAYNFFQCAGWSYILFCTLRHLMHKQTFKGVWPVVACPTEIFQTLALLEVVHCLVGLVSSNAFLTLIQILSRLMVVWGILVPVPECQDQFGILMLLVAWCLAEITRYAFYGTTLYNSCPYLLSWCRYSFFLVLYPTGVSGEIVTMVAALPYIRKRGLFTYSLPNHLNFSFDYYIFVILVIASYLPCKSMLFWKVTDMTYVDCKGPIIRGDLEIGPVLKTTLMTTFAFVAVFIRGKIFSG</sequence>
<evidence type="ECO:0000313" key="1">
    <source>
        <dbReference type="EMBL" id="KAH7970824.1"/>
    </source>
</evidence>
<proteinExistence type="predicted"/>
<keyword evidence="2" id="KW-1185">Reference proteome</keyword>
<comment type="caution">
    <text evidence="1">The sequence shown here is derived from an EMBL/GenBank/DDBJ whole genome shotgun (WGS) entry which is preliminary data.</text>
</comment>
<reference evidence="1" key="1">
    <citation type="submission" date="2020-05" db="EMBL/GenBank/DDBJ databases">
        <title>Large-scale comparative analyses of tick genomes elucidate their genetic diversity and vector capacities.</title>
        <authorList>
            <person name="Jia N."/>
            <person name="Wang J."/>
            <person name="Shi W."/>
            <person name="Du L."/>
            <person name="Sun Y."/>
            <person name="Zhan W."/>
            <person name="Jiang J."/>
            <person name="Wang Q."/>
            <person name="Zhang B."/>
            <person name="Ji P."/>
            <person name="Sakyi L.B."/>
            <person name="Cui X."/>
            <person name="Yuan T."/>
            <person name="Jiang B."/>
            <person name="Yang W."/>
            <person name="Lam T.T.-Y."/>
            <person name="Chang Q."/>
            <person name="Ding S."/>
            <person name="Wang X."/>
            <person name="Zhu J."/>
            <person name="Ruan X."/>
            <person name="Zhao L."/>
            <person name="Wei J."/>
            <person name="Que T."/>
            <person name="Du C."/>
            <person name="Cheng J."/>
            <person name="Dai P."/>
            <person name="Han X."/>
            <person name="Huang E."/>
            <person name="Gao Y."/>
            <person name="Liu J."/>
            <person name="Shao H."/>
            <person name="Ye R."/>
            <person name="Li L."/>
            <person name="Wei W."/>
            <person name="Wang X."/>
            <person name="Wang C."/>
            <person name="Yang T."/>
            <person name="Huo Q."/>
            <person name="Li W."/>
            <person name="Guo W."/>
            <person name="Chen H."/>
            <person name="Zhou L."/>
            <person name="Ni X."/>
            <person name="Tian J."/>
            <person name="Zhou Y."/>
            <person name="Sheng Y."/>
            <person name="Liu T."/>
            <person name="Pan Y."/>
            <person name="Xia L."/>
            <person name="Li J."/>
            <person name="Zhao F."/>
            <person name="Cao W."/>
        </authorList>
    </citation>
    <scope>NUCLEOTIDE SEQUENCE</scope>
    <source>
        <strain evidence="1">Dsil-2018</strain>
    </source>
</reference>
<name>A0ACB8DJT0_DERSI</name>
<dbReference type="Proteomes" id="UP000821865">
    <property type="component" value="Chromosome 11"/>
</dbReference>
<dbReference type="EMBL" id="CM023480">
    <property type="protein sequence ID" value="KAH7970824.1"/>
    <property type="molecule type" value="Genomic_DNA"/>
</dbReference>